<dbReference type="SUPFAM" id="SSF56954">
    <property type="entry name" value="Outer membrane efflux proteins (OEP)"/>
    <property type="match status" value="1"/>
</dbReference>
<dbReference type="Gene3D" id="1.20.1600.10">
    <property type="entry name" value="Outer membrane efflux proteins (OEP)"/>
    <property type="match status" value="1"/>
</dbReference>
<keyword evidence="4" id="KW-1134">Transmembrane beta strand</keyword>
<protein>
    <submittedName>
        <fullName evidence="8">Type I secretion outer membrane protein, TolC family</fullName>
    </submittedName>
</protein>
<evidence type="ECO:0000256" key="1">
    <source>
        <dbReference type="ARBA" id="ARBA00004442"/>
    </source>
</evidence>
<evidence type="ECO:0000313" key="9">
    <source>
        <dbReference type="Proteomes" id="UP000268879"/>
    </source>
</evidence>
<proteinExistence type="inferred from homology"/>
<dbReference type="GO" id="GO:1990281">
    <property type="term" value="C:efflux pump complex"/>
    <property type="evidence" value="ECO:0007669"/>
    <property type="project" value="TreeGrafter"/>
</dbReference>
<keyword evidence="5" id="KW-0812">Transmembrane</keyword>
<dbReference type="Proteomes" id="UP000268879">
    <property type="component" value="Chromosome"/>
</dbReference>
<dbReference type="OrthoDB" id="8600604at2"/>
<dbReference type="PANTHER" id="PTHR30026">
    <property type="entry name" value="OUTER MEMBRANE PROTEIN TOLC"/>
    <property type="match status" value="1"/>
</dbReference>
<dbReference type="GO" id="GO:0015288">
    <property type="term" value="F:porin activity"/>
    <property type="evidence" value="ECO:0007669"/>
    <property type="project" value="TreeGrafter"/>
</dbReference>
<keyword evidence="6" id="KW-0472">Membrane</keyword>
<gene>
    <name evidence="8" type="ORF">NCTC10665_00141</name>
</gene>
<reference evidence="8 9" key="1">
    <citation type="submission" date="2018-12" db="EMBL/GenBank/DDBJ databases">
        <authorList>
            <consortium name="Pathogen Informatics"/>
        </authorList>
    </citation>
    <scope>NUCLEOTIDE SEQUENCE [LARGE SCALE GENOMIC DNA]</scope>
    <source>
        <strain evidence="8 9">NCTC10665</strain>
    </source>
</reference>
<keyword evidence="7" id="KW-0998">Cell outer membrane</keyword>
<dbReference type="Pfam" id="PF02321">
    <property type="entry name" value="OEP"/>
    <property type="match status" value="1"/>
</dbReference>
<keyword evidence="3" id="KW-0813">Transport</keyword>
<name>A0A448PXI0_HAEPA</name>
<evidence type="ECO:0000256" key="2">
    <source>
        <dbReference type="ARBA" id="ARBA00007613"/>
    </source>
</evidence>
<comment type="subcellular location">
    <subcellularLocation>
        <location evidence="1">Cell outer membrane</location>
    </subcellularLocation>
</comment>
<dbReference type="PANTHER" id="PTHR30026:SF22">
    <property type="entry name" value="OUTER MEMBRANE EFFLUX PROTEIN"/>
    <property type="match status" value="1"/>
</dbReference>
<evidence type="ECO:0000313" key="8">
    <source>
        <dbReference type="EMBL" id="VEI29249.1"/>
    </source>
</evidence>
<accession>A0A448PXI0</accession>
<comment type="similarity">
    <text evidence="2">Belongs to the outer membrane factor (OMF) (TC 1.B.17) family.</text>
</comment>
<dbReference type="InterPro" id="IPR003423">
    <property type="entry name" value="OMP_efflux"/>
</dbReference>
<dbReference type="GO" id="GO:0009279">
    <property type="term" value="C:cell outer membrane"/>
    <property type="evidence" value="ECO:0007669"/>
    <property type="project" value="UniProtKB-SubCell"/>
</dbReference>
<evidence type="ECO:0000256" key="6">
    <source>
        <dbReference type="ARBA" id="ARBA00023136"/>
    </source>
</evidence>
<evidence type="ECO:0000256" key="7">
    <source>
        <dbReference type="ARBA" id="ARBA00023237"/>
    </source>
</evidence>
<dbReference type="InterPro" id="IPR051906">
    <property type="entry name" value="TolC-like"/>
</dbReference>
<evidence type="ECO:0000256" key="5">
    <source>
        <dbReference type="ARBA" id="ARBA00022692"/>
    </source>
</evidence>
<organism evidence="8 9">
    <name type="scientific">Haemophilus parainfluenzae</name>
    <dbReference type="NCBI Taxonomy" id="729"/>
    <lineage>
        <taxon>Bacteria</taxon>
        <taxon>Pseudomonadati</taxon>
        <taxon>Pseudomonadota</taxon>
        <taxon>Gammaproteobacteria</taxon>
        <taxon>Pasteurellales</taxon>
        <taxon>Pasteurellaceae</taxon>
        <taxon>Haemophilus</taxon>
    </lineage>
</organism>
<sequence>MKLTRNKIFSLLMFGALQSQLVFAEDLASILQLSLQQDPVLTEANANTEGAYNDMKASEAGHYPTLSLTGQNVLAQQHTSNNSKMRDDVGVRSRLNLYAWGGIQAAVERDKSKMEYFQYKYYETREELANTISTLYLTALRAKESISIAKKNIRRHEKFIADLKVINQYDEGRRSEIAQAQSRYLQAQSTEANLEKILSINLSKLSKYTSKKLTEKDIVDPFNKQNSTQLIALFDNVEANNHPSFKAQEAEYNSALADSEATKASKYPSINLEGSATRRDRSIALTMSWDLYNKPVDYATEKSRAVVLSAKARSHEMLRDIKERAETAKVDMKQSERRAKIAKSLIATQTQVAQDYEQQFYISNRTLLEVLDSYAELASTETNYVEAQNDYRDAAIAYLLAKASLAKWAKVPDFNTTNHF</sequence>
<dbReference type="AlphaFoldDB" id="A0A448PXI0"/>
<dbReference type="EMBL" id="LR134481">
    <property type="protein sequence ID" value="VEI29249.1"/>
    <property type="molecule type" value="Genomic_DNA"/>
</dbReference>
<dbReference type="RefSeq" id="WP_049355849.1">
    <property type="nucleotide sequence ID" value="NZ_CP035368.2"/>
</dbReference>
<evidence type="ECO:0000256" key="4">
    <source>
        <dbReference type="ARBA" id="ARBA00022452"/>
    </source>
</evidence>
<evidence type="ECO:0000256" key="3">
    <source>
        <dbReference type="ARBA" id="ARBA00022448"/>
    </source>
</evidence>
<dbReference type="GO" id="GO:0015562">
    <property type="term" value="F:efflux transmembrane transporter activity"/>
    <property type="evidence" value="ECO:0007669"/>
    <property type="project" value="InterPro"/>
</dbReference>